<protein>
    <submittedName>
        <fullName evidence="2">AsmA family protein</fullName>
    </submittedName>
</protein>
<organism evidence="2 3">
    <name type="scientific">Luteimonas salinilitoris</name>
    <dbReference type="NCBI Taxonomy" id="3237697"/>
    <lineage>
        <taxon>Bacteria</taxon>
        <taxon>Pseudomonadati</taxon>
        <taxon>Pseudomonadota</taxon>
        <taxon>Gammaproteobacteria</taxon>
        <taxon>Lysobacterales</taxon>
        <taxon>Lysobacteraceae</taxon>
        <taxon>Luteimonas</taxon>
    </lineage>
</organism>
<feature type="domain" description="AsmA" evidence="1">
    <location>
        <begin position="162"/>
        <end position="491"/>
    </location>
</feature>
<comment type="caution">
    <text evidence="2">The sequence shown here is derived from an EMBL/GenBank/DDBJ whole genome shotgun (WGS) entry which is preliminary data.</text>
</comment>
<dbReference type="PANTHER" id="PTHR30441:SF9">
    <property type="entry name" value="ASMA FAMILY PROTEIN YHJG"/>
    <property type="match status" value="1"/>
</dbReference>
<name>A0ABV4HVW7_9GAMM</name>
<keyword evidence="3" id="KW-1185">Reference proteome</keyword>
<dbReference type="Pfam" id="PF05170">
    <property type="entry name" value="AsmA"/>
    <property type="match status" value="1"/>
</dbReference>
<dbReference type="InterPro" id="IPR007844">
    <property type="entry name" value="AsmA"/>
</dbReference>
<dbReference type="RefSeq" id="WP_370566100.1">
    <property type="nucleotide sequence ID" value="NZ_JBFWIC010000030.1"/>
</dbReference>
<sequence>MESPTGRSFEIERLDVGLGRVATVRADALRLGNADWSEQPLMASTERLEFGLDVPSLLFRGEILIPDIRLAKPRLRLETGPEGGNWEFGESDDDGTPPRLGRLWVEDGQLLFVDAARDTEIEVDIASRAPRRAHAAPPVVLDGGGRWRGSDFRLRGRAESPLGLRDIGQPYRIDLRASAGATHAHARGALVNVFRLRDFDLSLALSGDDLEDLYPLLGIALPPTPPYSLDGRFRRDGDTWRYDGFTGKVGDSDLGGDASVTVGGERPFFRAQLTSKLLDFDDLAGFIGGDPQADDEGTGQQARQAADGRVLPDTPYRLEKLNAMNADVRLRAQRIESPALPLDDMDGRLLLEDGLVRLEPLNFGAAGGEIRSSIRMNARDQPIRTRMDAELRGLDLGRLFPDAELAQEATGDIAGHVAIAGSGNSIARMLGSADGDIAIGMGRGKISNLLLELAGIDIAEALAFLLTGDRVIPVRCAFGDFTVQDGVMEARALAFDTTDTIIVGEGRISLREETLDLLLRPRPKDRSILTLRSPLVVDGTFADPDIRPDLGRLGLRGALAVTLGSIAPPAALLATIEMGGGEDSDCGGEYAK</sequence>
<dbReference type="PANTHER" id="PTHR30441">
    <property type="entry name" value="DUF748 DOMAIN-CONTAINING PROTEIN"/>
    <property type="match status" value="1"/>
</dbReference>
<evidence type="ECO:0000259" key="1">
    <source>
        <dbReference type="Pfam" id="PF05170"/>
    </source>
</evidence>
<reference evidence="2 3" key="1">
    <citation type="submission" date="2024-07" db="EMBL/GenBank/DDBJ databases">
        <title>Luteimonas salilacus sp. nov., isolated from the shore soil of Salt Lake in Tibet of China.</title>
        <authorList>
            <person name="Zhang X."/>
            <person name="Li A."/>
        </authorList>
    </citation>
    <scope>NUCLEOTIDE SEQUENCE [LARGE SCALE GENOMIC DNA]</scope>
    <source>
        <strain evidence="2 3">B3-2-R+30</strain>
    </source>
</reference>
<dbReference type="EMBL" id="JBFWIC010000030">
    <property type="protein sequence ID" value="MEZ0476268.1"/>
    <property type="molecule type" value="Genomic_DNA"/>
</dbReference>
<proteinExistence type="predicted"/>
<accession>A0ABV4HVW7</accession>
<dbReference type="InterPro" id="IPR052894">
    <property type="entry name" value="AsmA-related"/>
</dbReference>
<evidence type="ECO:0000313" key="3">
    <source>
        <dbReference type="Proteomes" id="UP001566331"/>
    </source>
</evidence>
<gene>
    <name evidence="2" type="ORF">AB6713_16855</name>
</gene>
<evidence type="ECO:0000313" key="2">
    <source>
        <dbReference type="EMBL" id="MEZ0476268.1"/>
    </source>
</evidence>
<dbReference type="Proteomes" id="UP001566331">
    <property type="component" value="Unassembled WGS sequence"/>
</dbReference>